<name>A0A3P7J566_STRVU</name>
<evidence type="ECO:0000313" key="1">
    <source>
        <dbReference type="EMBL" id="VDM78296.1"/>
    </source>
</evidence>
<dbReference type="Proteomes" id="UP000270094">
    <property type="component" value="Unassembled WGS sequence"/>
</dbReference>
<reference evidence="1 2" key="1">
    <citation type="submission" date="2018-11" db="EMBL/GenBank/DDBJ databases">
        <authorList>
            <consortium name="Pathogen Informatics"/>
        </authorList>
    </citation>
    <scope>NUCLEOTIDE SEQUENCE [LARGE SCALE GENOMIC DNA]</scope>
</reference>
<gene>
    <name evidence="1" type="ORF">SVUK_LOCUS13294</name>
</gene>
<organism evidence="1 2">
    <name type="scientific">Strongylus vulgaris</name>
    <name type="common">Blood worm</name>
    <dbReference type="NCBI Taxonomy" id="40348"/>
    <lineage>
        <taxon>Eukaryota</taxon>
        <taxon>Metazoa</taxon>
        <taxon>Ecdysozoa</taxon>
        <taxon>Nematoda</taxon>
        <taxon>Chromadorea</taxon>
        <taxon>Rhabditida</taxon>
        <taxon>Rhabditina</taxon>
        <taxon>Rhabditomorpha</taxon>
        <taxon>Strongyloidea</taxon>
        <taxon>Strongylidae</taxon>
        <taxon>Strongylus</taxon>
    </lineage>
</organism>
<dbReference type="OrthoDB" id="5854162at2759"/>
<proteinExistence type="predicted"/>
<protein>
    <submittedName>
        <fullName evidence="1">Uncharacterized protein</fullName>
    </submittedName>
</protein>
<accession>A0A3P7J566</accession>
<dbReference type="AlphaFoldDB" id="A0A3P7J566"/>
<sequence>MSSQGNRKPVLSASQRNIIKYCIDNAKDDIADRIIRRAVERKEDFKYFLDNLPRVSTVAWWWLSIVTEIKLRNFNTIGEIN</sequence>
<evidence type="ECO:0000313" key="2">
    <source>
        <dbReference type="Proteomes" id="UP000270094"/>
    </source>
</evidence>
<keyword evidence="2" id="KW-1185">Reference proteome</keyword>
<dbReference type="EMBL" id="UYYB01101502">
    <property type="protein sequence ID" value="VDM78296.1"/>
    <property type="molecule type" value="Genomic_DNA"/>
</dbReference>